<reference evidence="3 4" key="2">
    <citation type="submission" date="2024-07" db="EMBL/GenBank/DDBJ databases">
        <authorList>
            <person name="Akdeniz Z."/>
        </authorList>
    </citation>
    <scope>NUCLEOTIDE SEQUENCE [LARGE SCALE GENOMIC DNA]</scope>
</reference>
<keyword evidence="1" id="KW-0812">Transmembrane</keyword>
<dbReference type="EMBL" id="CATOUU010000934">
    <property type="protein sequence ID" value="CAI9960728.1"/>
    <property type="molecule type" value="Genomic_DNA"/>
</dbReference>
<feature type="transmembrane region" description="Helical" evidence="1">
    <location>
        <begin position="123"/>
        <end position="147"/>
    </location>
</feature>
<evidence type="ECO:0000313" key="3">
    <source>
        <dbReference type="EMBL" id="CAL6038746.1"/>
    </source>
</evidence>
<evidence type="ECO:0000256" key="1">
    <source>
        <dbReference type="SAM" id="Phobius"/>
    </source>
</evidence>
<dbReference type="EMBL" id="CAXDID020000140">
    <property type="protein sequence ID" value="CAL6038746.1"/>
    <property type="molecule type" value="Genomic_DNA"/>
</dbReference>
<sequence>MLTFLYSVQVCTKNVSVKIINEQFVLSFDNLCPQFGASVSVKIEANFPNGRNTFNKKIFLNENRSGSGTINCSNAQWGISCQETIRGLKQNFEADISFRGANQQVDNYYDVIVDVDTKSDLNFGLIIGCSVGAVIIVIAVVVGFIVYKKKHSYTKQVYDGQRMTIQNAPETM</sequence>
<evidence type="ECO:0000313" key="4">
    <source>
        <dbReference type="Proteomes" id="UP001642409"/>
    </source>
</evidence>
<organism evidence="2">
    <name type="scientific">Hexamita inflata</name>
    <dbReference type="NCBI Taxonomy" id="28002"/>
    <lineage>
        <taxon>Eukaryota</taxon>
        <taxon>Metamonada</taxon>
        <taxon>Diplomonadida</taxon>
        <taxon>Hexamitidae</taxon>
        <taxon>Hexamitinae</taxon>
        <taxon>Hexamita</taxon>
    </lineage>
</organism>
<evidence type="ECO:0000313" key="2">
    <source>
        <dbReference type="EMBL" id="CAI9960728.1"/>
    </source>
</evidence>
<reference evidence="2" key="1">
    <citation type="submission" date="2023-06" db="EMBL/GenBank/DDBJ databases">
        <authorList>
            <person name="Kurt Z."/>
        </authorList>
    </citation>
    <scope>NUCLEOTIDE SEQUENCE</scope>
</reference>
<comment type="caution">
    <text evidence="2">The sequence shown here is derived from an EMBL/GenBank/DDBJ whole genome shotgun (WGS) entry which is preliminary data.</text>
</comment>
<keyword evidence="1" id="KW-1133">Transmembrane helix</keyword>
<keyword evidence="4" id="KW-1185">Reference proteome</keyword>
<gene>
    <name evidence="3" type="ORF">HINF_LOCUS37518</name>
    <name evidence="2" type="ORF">HINF_LOCUS48373</name>
</gene>
<accession>A0AA86QLZ6</accession>
<dbReference type="AlphaFoldDB" id="A0AA86QLZ6"/>
<dbReference type="Proteomes" id="UP001642409">
    <property type="component" value="Unassembled WGS sequence"/>
</dbReference>
<keyword evidence="1" id="KW-0472">Membrane</keyword>
<name>A0AA86QLZ6_9EUKA</name>
<proteinExistence type="predicted"/>
<protein>
    <submittedName>
        <fullName evidence="3">Hypothetical_protein</fullName>
    </submittedName>
</protein>